<keyword evidence="1" id="KW-0812">Transmembrane</keyword>
<dbReference type="InterPro" id="IPR039181">
    <property type="entry name" value="Elapor1/2"/>
</dbReference>
<keyword evidence="1" id="KW-1133">Transmembrane helix</keyword>
<dbReference type="EMBL" id="UZAM01010834">
    <property type="protein sequence ID" value="VDP13882.1"/>
    <property type="molecule type" value="Genomic_DNA"/>
</dbReference>
<reference evidence="2 3" key="2">
    <citation type="submission" date="2018-11" db="EMBL/GenBank/DDBJ databases">
        <authorList>
            <consortium name="Pathogen Informatics"/>
        </authorList>
    </citation>
    <scope>NUCLEOTIDE SEQUENCE [LARGE SCALE GENOMIC DNA]</scope>
</reference>
<evidence type="ECO:0000313" key="2">
    <source>
        <dbReference type="EMBL" id="VDP13882.1"/>
    </source>
</evidence>
<dbReference type="Proteomes" id="UP000270296">
    <property type="component" value="Unassembled WGS sequence"/>
</dbReference>
<dbReference type="PANTHER" id="PTHR22727">
    <property type="entry name" value="PROTEIN CBG13728"/>
    <property type="match status" value="1"/>
</dbReference>
<feature type="transmembrane region" description="Helical" evidence="1">
    <location>
        <begin position="6"/>
        <end position="25"/>
    </location>
</feature>
<evidence type="ECO:0000313" key="3">
    <source>
        <dbReference type="Proteomes" id="UP000270296"/>
    </source>
</evidence>
<reference evidence="4" key="1">
    <citation type="submission" date="2016-06" db="UniProtKB">
        <authorList>
            <consortium name="WormBaseParasite"/>
        </authorList>
    </citation>
    <scope>IDENTIFICATION</scope>
</reference>
<accession>A0A183IVM0</accession>
<evidence type="ECO:0000256" key="1">
    <source>
        <dbReference type="SAM" id="Phobius"/>
    </source>
</evidence>
<keyword evidence="3" id="KW-1185">Reference proteome</keyword>
<sequence length="112" mass="12381">MQAQMAIGVASTFGILLVSLVIFIWKKNQKLEYKYMKLVQSSGGKCELPEAETCALGEGEEEENAACIDRVRFVSDKSAKRTNWLSNGDRATTADGFENQLLRKGSDDNDEA</sequence>
<dbReference type="PANTHER" id="PTHR22727:SF15">
    <property type="entry name" value="MRH DOMAIN-CONTAINING PROTEIN"/>
    <property type="match status" value="1"/>
</dbReference>
<dbReference type="WBParaSite" id="SBAD_0000795801-mRNA-1">
    <property type="protein sequence ID" value="SBAD_0000795801-mRNA-1"/>
    <property type="gene ID" value="SBAD_0000795801"/>
</dbReference>
<dbReference type="AlphaFoldDB" id="A0A183IVM0"/>
<protein>
    <submittedName>
        <fullName evidence="4">NRXN1</fullName>
    </submittedName>
</protein>
<gene>
    <name evidence="2" type="ORF">SBAD_LOCUS7667</name>
</gene>
<dbReference type="GO" id="GO:0016020">
    <property type="term" value="C:membrane"/>
    <property type="evidence" value="ECO:0007669"/>
    <property type="project" value="TreeGrafter"/>
</dbReference>
<proteinExistence type="predicted"/>
<evidence type="ECO:0000313" key="4">
    <source>
        <dbReference type="WBParaSite" id="SBAD_0000795801-mRNA-1"/>
    </source>
</evidence>
<name>A0A183IVM0_9BILA</name>
<organism evidence="4">
    <name type="scientific">Soboliphyme baturini</name>
    <dbReference type="NCBI Taxonomy" id="241478"/>
    <lineage>
        <taxon>Eukaryota</taxon>
        <taxon>Metazoa</taxon>
        <taxon>Ecdysozoa</taxon>
        <taxon>Nematoda</taxon>
        <taxon>Enoplea</taxon>
        <taxon>Dorylaimia</taxon>
        <taxon>Dioctophymatida</taxon>
        <taxon>Dioctophymatoidea</taxon>
        <taxon>Soboliphymatidae</taxon>
        <taxon>Soboliphyme</taxon>
    </lineage>
</organism>
<dbReference type="OrthoDB" id="439917at2759"/>
<keyword evidence="1" id="KW-0472">Membrane</keyword>